<keyword evidence="3" id="KW-1185">Reference proteome</keyword>
<evidence type="ECO:0000256" key="1">
    <source>
        <dbReference type="SAM" id="MobiDB-lite"/>
    </source>
</evidence>
<comment type="caution">
    <text evidence="2">The sequence shown here is derived from an EMBL/GenBank/DDBJ whole genome shotgun (WGS) entry which is preliminary data.</text>
</comment>
<evidence type="ECO:0000313" key="2">
    <source>
        <dbReference type="EMBL" id="MBU3865968.1"/>
    </source>
</evidence>
<reference evidence="2 3" key="1">
    <citation type="submission" date="2021-06" db="EMBL/GenBank/DDBJ databases">
        <authorList>
            <person name="Pan X."/>
        </authorList>
    </citation>
    <scope>NUCLEOTIDE SEQUENCE [LARGE SCALE GENOMIC DNA]</scope>
    <source>
        <strain evidence="2 3">4503</strain>
    </source>
</reference>
<gene>
    <name evidence="2" type="ORF">KN815_18370</name>
</gene>
<dbReference type="EMBL" id="JAHLEM010000191">
    <property type="protein sequence ID" value="MBU3865968.1"/>
    <property type="molecule type" value="Genomic_DNA"/>
</dbReference>
<name>A0ABS6CGB7_9ACTN</name>
<dbReference type="Proteomes" id="UP000720508">
    <property type="component" value="Unassembled WGS sequence"/>
</dbReference>
<protein>
    <recommendedName>
        <fullName evidence="4">Lipoprotein</fullName>
    </recommendedName>
</protein>
<sequence>MIHLRHNTLRREKHQGAAKLAKTSIAVFTLITVLAGCSQDKRQYTVPSTLCGINKKEEPVRTHLPAGQKDQPAQAGQVDHRNGRARTM</sequence>
<accession>A0ABS6CGB7</accession>
<evidence type="ECO:0008006" key="4">
    <source>
        <dbReference type="Google" id="ProtNLM"/>
    </source>
</evidence>
<feature type="region of interest" description="Disordered" evidence="1">
    <location>
        <begin position="57"/>
        <end position="88"/>
    </location>
</feature>
<organism evidence="2 3">
    <name type="scientific">Streptomyces niphimycinicus</name>
    <dbReference type="NCBI Taxonomy" id="2842201"/>
    <lineage>
        <taxon>Bacteria</taxon>
        <taxon>Bacillati</taxon>
        <taxon>Actinomycetota</taxon>
        <taxon>Actinomycetes</taxon>
        <taxon>Kitasatosporales</taxon>
        <taxon>Streptomycetaceae</taxon>
        <taxon>Streptomyces</taxon>
    </lineage>
</organism>
<proteinExistence type="predicted"/>
<dbReference type="RefSeq" id="WP_216343018.1">
    <property type="nucleotide sequence ID" value="NZ_JAHLEM010000191.1"/>
</dbReference>
<evidence type="ECO:0000313" key="3">
    <source>
        <dbReference type="Proteomes" id="UP000720508"/>
    </source>
</evidence>